<dbReference type="PANTHER" id="PTHR15944">
    <property type="entry name" value="FARNESYLCYSTEINE LYASE"/>
    <property type="match status" value="1"/>
</dbReference>
<dbReference type="GO" id="GO:0030328">
    <property type="term" value="P:prenylcysteine catabolic process"/>
    <property type="evidence" value="ECO:0007669"/>
    <property type="project" value="InterPro"/>
</dbReference>
<keyword evidence="2" id="KW-0285">Flavoprotein</keyword>
<dbReference type="Pfam" id="PF07156">
    <property type="entry name" value="Prenylcys_lyase"/>
    <property type="match status" value="1"/>
</dbReference>
<dbReference type="InterPro" id="IPR017046">
    <property type="entry name" value="Prenylcysteine_Oxase1"/>
</dbReference>
<feature type="domain" description="Prenylcysteine lyase" evidence="6">
    <location>
        <begin position="117"/>
        <end position="221"/>
    </location>
</feature>
<dbReference type="InterPro" id="IPR011249">
    <property type="entry name" value="Metalloenz_LuxS/M16"/>
</dbReference>
<evidence type="ECO:0000256" key="2">
    <source>
        <dbReference type="ARBA" id="ARBA00022630"/>
    </source>
</evidence>
<evidence type="ECO:0000313" key="8">
    <source>
        <dbReference type="Proteomes" id="UP000219338"/>
    </source>
</evidence>
<proteinExistence type="predicted"/>
<protein>
    <recommendedName>
        <fullName evidence="6">Prenylcysteine lyase domain-containing protein</fullName>
    </recommendedName>
</protein>
<name>A0A284S6Z6_ARMOS</name>
<evidence type="ECO:0000256" key="5">
    <source>
        <dbReference type="ARBA" id="ARBA00023180"/>
    </source>
</evidence>
<keyword evidence="8" id="KW-1185">Reference proteome</keyword>
<dbReference type="STRING" id="47428.A0A284S6Z6"/>
<dbReference type="GO" id="GO:0001735">
    <property type="term" value="F:prenylcysteine oxidase activity"/>
    <property type="evidence" value="ECO:0007669"/>
    <property type="project" value="InterPro"/>
</dbReference>
<dbReference type="OrthoDB" id="437369at2759"/>
<dbReference type="Proteomes" id="UP000219338">
    <property type="component" value="Unassembled WGS sequence"/>
</dbReference>
<organism evidence="7 8">
    <name type="scientific">Armillaria ostoyae</name>
    <name type="common">Armillaria root rot fungus</name>
    <dbReference type="NCBI Taxonomy" id="47428"/>
    <lineage>
        <taxon>Eukaryota</taxon>
        <taxon>Fungi</taxon>
        <taxon>Dikarya</taxon>
        <taxon>Basidiomycota</taxon>
        <taxon>Agaricomycotina</taxon>
        <taxon>Agaricomycetes</taxon>
        <taxon>Agaricomycetidae</taxon>
        <taxon>Agaricales</taxon>
        <taxon>Marasmiineae</taxon>
        <taxon>Physalacriaceae</taxon>
        <taxon>Armillaria</taxon>
    </lineage>
</organism>
<keyword evidence="5" id="KW-0325">Glycoprotein</keyword>
<comment type="cofactor">
    <cofactor evidence="1">
        <name>FAD</name>
        <dbReference type="ChEBI" id="CHEBI:57692"/>
    </cofactor>
</comment>
<dbReference type="GO" id="GO:0046872">
    <property type="term" value="F:metal ion binding"/>
    <property type="evidence" value="ECO:0007669"/>
    <property type="project" value="InterPro"/>
</dbReference>
<evidence type="ECO:0000256" key="1">
    <source>
        <dbReference type="ARBA" id="ARBA00001974"/>
    </source>
</evidence>
<dbReference type="Gene3D" id="3.30.830.10">
    <property type="entry name" value="Metalloenzyme, LuxS/M16 peptidase-like"/>
    <property type="match status" value="1"/>
</dbReference>
<evidence type="ECO:0000313" key="7">
    <source>
        <dbReference type="EMBL" id="SJL16775.1"/>
    </source>
</evidence>
<reference evidence="8" key="1">
    <citation type="journal article" date="2017" name="Nat. Ecol. Evol.">
        <title>Genome expansion and lineage-specific genetic innovations in the forest pathogenic fungi Armillaria.</title>
        <authorList>
            <person name="Sipos G."/>
            <person name="Prasanna A.N."/>
            <person name="Walter M.C."/>
            <person name="O'Connor E."/>
            <person name="Balint B."/>
            <person name="Krizsan K."/>
            <person name="Kiss B."/>
            <person name="Hess J."/>
            <person name="Varga T."/>
            <person name="Slot J."/>
            <person name="Riley R."/>
            <person name="Boka B."/>
            <person name="Rigling D."/>
            <person name="Barry K."/>
            <person name="Lee J."/>
            <person name="Mihaltcheva S."/>
            <person name="LaButti K."/>
            <person name="Lipzen A."/>
            <person name="Waldron R."/>
            <person name="Moloney N.M."/>
            <person name="Sperisen C."/>
            <person name="Kredics L."/>
            <person name="Vagvoelgyi C."/>
            <person name="Patrignani A."/>
            <person name="Fitzpatrick D."/>
            <person name="Nagy I."/>
            <person name="Doyle S."/>
            <person name="Anderson J.B."/>
            <person name="Grigoriev I.V."/>
            <person name="Gueldener U."/>
            <person name="Muensterkoetter M."/>
            <person name="Nagy L.G."/>
        </authorList>
    </citation>
    <scope>NUCLEOTIDE SEQUENCE [LARGE SCALE GENOMIC DNA]</scope>
    <source>
        <strain evidence="8">C18/9</strain>
    </source>
</reference>
<accession>A0A284S6Z6</accession>
<dbReference type="SUPFAM" id="SSF63411">
    <property type="entry name" value="LuxS/MPP-like metallohydrolase"/>
    <property type="match status" value="1"/>
</dbReference>
<dbReference type="PANTHER" id="PTHR15944:SF0">
    <property type="entry name" value="PRENYLCYSTEINE LYASE DOMAIN-CONTAINING PROTEIN"/>
    <property type="match status" value="1"/>
</dbReference>
<dbReference type="GO" id="GO:0030327">
    <property type="term" value="P:prenylated protein catabolic process"/>
    <property type="evidence" value="ECO:0007669"/>
    <property type="project" value="TreeGrafter"/>
</dbReference>
<sequence>MHLCILDSLSELASFLTAVLILPKFTEHPLGPDQLGVVVPVQTIVRVHVLELLFSLEYQVPFWHHKPSEFMPHPITGLSSGPQNLGWGVGMFKVMVYLTPDGFEEYRNIILATHQRKEVVKQFLIFYVAESPRWDNITDLASSLSWTELVSRSTADFFESRHIGKNYVREIVEASTRVNYGQNVDVIHALEGAVSMAAGDMAAIQGGNYQMFGVFIRASNA</sequence>
<dbReference type="AlphaFoldDB" id="A0A284S6Z6"/>
<evidence type="ECO:0000259" key="6">
    <source>
        <dbReference type="Pfam" id="PF07156"/>
    </source>
</evidence>
<evidence type="ECO:0000256" key="3">
    <source>
        <dbReference type="ARBA" id="ARBA00022827"/>
    </source>
</evidence>
<gene>
    <name evidence="7" type="ORF">ARMOST_20304</name>
</gene>
<dbReference type="EMBL" id="FUEG01000037">
    <property type="protein sequence ID" value="SJL16775.1"/>
    <property type="molecule type" value="Genomic_DNA"/>
</dbReference>
<dbReference type="InterPro" id="IPR010795">
    <property type="entry name" value="Prenylcys_lyase"/>
</dbReference>
<keyword evidence="3" id="KW-0274">FAD</keyword>
<keyword evidence="4" id="KW-0560">Oxidoreductase</keyword>
<evidence type="ECO:0000256" key="4">
    <source>
        <dbReference type="ARBA" id="ARBA00023002"/>
    </source>
</evidence>